<sequence length="468" mass="49007">MSYDVVVIGAGPGGYVCAIKAAQLGLKTALIEKRDTYGGTCVNVGCIPSKALLHATEMLLEAEHSFDALGIEISKPKVNLKKLMAHRVNTVEQNTKGLVFLMKKNKIDTFQGTGQVLAAGKVSVTGEDGKAQEIETKNIVIATGSDIAGIPGVDVAFDEKVIVSSTGALEFDKVPGHLVVVGGGVIGLELGSVWARLGSRVTVVEYLDTILGGMDGEVAKQFQRILAKQGMDFKLSAKVTGVKKTGKGASVTFEPVKGGDAETIEADAVLVATGRKPYTDGLGLENAGVELDERGRVKVDGHLKTNVPGIYAIGDVVVGPMLAHKAEEEGVAVAEMLAGQAGHVNYDVIPGVVYTSPEVASVGKTEEELKKAGVDYKAGKFPFTANGRARAMLQTEGFVKVLADKATDRVLGVHIVGFGAGEMIHEAAVLMEFGGSSEDLARTCHAHPTMSEAVKEAALATFSKPIHM</sequence>
<comment type="similarity">
    <text evidence="1 14">Belongs to the class-I pyridine nucleotide-disulfide oxidoreductase family.</text>
</comment>
<feature type="domain" description="FAD/NAD(P)-binding" evidence="16">
    <location>
        <begin position="3"/>
        <end position="330"/>
    </location>
</feature>
<name>A0A5D4GTH5_9HYPH</name>
<dbReference type="AlphaFoldDB" id="A0A5D4GTH5"/>
<dbReference type="GO" id="GO:0005737">
    <property type="term" value="C:cytoplasm"/>
    <property type="evidence" value="ECO:0007669"/>
    <property type="project" value="UniProtKB-ARBA"/>
</dbReference>
<evidence type="ECO:0000256" key="14">
    <source>
        <dbReference type="RuleBase" id="RU003692"/>
    </source>
</evidence>
<dbReference type="GO" id="GO:0004148">
    <property type="term" value="F:dihydrolipoyl dehydrogenase (NADH) activity"/>
    <property type="evidence" value="ECO:0007669"/>
    <property type="project" value="UniProtKB-EC"/>
</dbReference>
<dbReference type="InterPro" id="IPR023753">
    <property type="entry name" value="FAD/NAD-binding_dom"/>
</dbReference>
<keyword evidence="6 14" id="KW-0560">Oxidoreductase</keyword>
<accession>A0A5D4GTH5</accession>
<dbReference type="PRINTS" id="PR00411">
    <property type="entry name" value="PNDRDTASEI"/>
</dbReference>
<feature type="domain" description="Pyridine nucleotide-disulphide oxidoreductase dimerisation" evidence="15">
    <location>
        <begin position="349"/>
        <end position="458"/>
    </location>
</feature>
<dbReference type="InterPro" id="IPR001100">
    <property type="entry name" value="Pyr_nuc-diS_OxRdtase"/>
</dbReference>
<dbReference type="PANTHER" id="PTHR22912">
    <property type="entry name" value="DISULFIDE OXIDOREDUCTASE"/>
    <property type="match status" value="1"/>
</dbReference>
<dbReference type="PANTHER" id="PTHR22912:SF151">
    <property type="entry name" value="DIHYDROLIPOYL DEHYDROGENASE, MITOCHONDRIAL"/>
    <property type="match status" value="1"/>
</dbReference>
<keyword evidence="18" id="KW-1185">Reference proteome</keyword>
<feature type="disulfide bond" description="Redox-active" evidence="13">
    <location>
        <begin position="41"/>
        <end position="46"/>
    </location>
</feature>
<dbReference type="InterPro" id="IPR050151">
    <property type="entry name" value="Class-I_Pyr_Nuc-Dis_Oxidored"/>
</dbReference>
<dbReference type="SUPFAM" id="SSF55424">
    <property type="entry name" value="FAD/NAD-linked reductases, dimerisation (C-terminal) domain"/>
    <property type="match status" value="1"/>
</dbReference>
<dbReference type="GO" id="GO:0050660">
    <property type="term" value="F:flavin adenine dinucleotide binding"/>
    <property type="evidence" value="ECO:0007669"/>
    <property type="project" value="InterPro"/>
</dbReference>
<dbReference type="FunFam" id="3.50.50.60:FF:000001">
    <property type="entry name" value="Dihydrolipoyl dehydrogenase, mitochondrial"/>
    <property type="match status" value="1"/>
</dbReference>
<keyword evidence="5 12" id="KW-0274">FAD</keyword>
<evidence type="ECO:0000259" key="16">
    <source>
        <dbReference type="Pfam" id="PF07992"/>
    </source>
</evidence>
<proteinExistence type="inferred from homology"/>
<evidence type="ECO:0000256" key="12">
    <source>
        <dbReference type="PIRSR" id="PIRSR000350-3"/>
    </source>
</evidence>
<feature type="binding site" evidence="12">
    <location>
        <position position="114"/>
    </location>
    <ligand>
        <name>FAD</name>
        <dbReference type="ChEBI" id="CHEBI:57692"/>
    </ligand>
</feature>
<feature type="binding site" evidence="12">
    <location>
        <position position="205"/>
    </location>
    <ligand>
        <name>NAD(+)</name>
        <dbReference type="ChEBI" id="CHEBI:57540"/>
    </ligand>
</feature>
<dbReference type="RefSeq" id="WP_148915406.1">
    <property type="nucleotide sequence ID" value="NZ_VSZS01000064.1"/>
</dbReference>
<evidence type="ECO:0000256" key="10">
    <source>
        <dbReference type="ARBA" id="ARBA00049187"/>
    </source>
</evidence>
<dbReference type="EMBL" id="VSZS01000064">
    <property type="protein sequence ID" value="TYR31434.1"/>
    <property type="molecule type" value="Genomic_DNA"/>
</dbReference>
<evidence type="ECO:0000256" key="13">
    <source>
        <dbReference type="PIRSR" id="PIRSR000350-4"/>
    </source>
</evidence>
<feature type="binding site" evidence="12">
    <location>
        <begin position="143"/>
        <end position="145"/>
    </location>
    <ligand>
        <name>FAD</name>
        <dbReference type="ChEBI" id="CHEBI:57692"/>
    </ligand>
</feature>
<feature type="binding site" evidence="12">
    <location>
        <position position="315"/>
    </location>
    <ligand>
        <name>FAD</name>
        <dbReference type="ChEBI" id="CHEBI:57692"/>
    </ligand>
</feature>
<keyword evidence="4 14" id="KW-0285">Flavoprotein</keyword>
<comment type="caution">
    <text evidence="17">The sequence shown here is derived from an EMBL/GenBank/DDBJ whole genome shotgun (WGS) entry which is preliminary data.</text>
</comment>
<dbReference type="Proteomes" id="UP000323258">
    <property type="component" value="Unassembled WGS sequence"/>
</dbReference>
<keyword evidence="8" id="KW-1015">Disulfide bond</keyword>
<evidence type="ECO:0000256" key="3">
    <source>
        <dbReference type="ARBA" id="ARBA00016961"/>
    </source>
</evidence>
<evidence type="ECO:0000256" key="5">
    <source>
        <dbReference type="ARBA" id="ARBA00022827"/>
    </source>
</evidence>
<feature type="binding site" evidence="12">
    <location>
        <begin position="182"/>
        <end position="189"/>
    </location>
    <ligand>
        <name>NAD(+)</name>
        <dbReference type="ChEBI" id="CHEBI:57540"/>
    </ligand>
</feature>
<dbReference type="NCBIfam" id="TIGR01350">
    <property type="entry name" value="lipoamide_DH"/>
    <property type="match status" value="1"/>
</dbReference>
<dbReference type="PRINTS" id="PR00368">
    <property type="entry name" value="FADPNR"/>
</dbReference>
<evidence type="ECO:0000259" key="15">
    <source>
        <dbReference type="Pfam" id="PF02852"/>
    </source>
</evidence>
<evidence type="ECO:0000256" key="1">
    <source>
        <dbReference type="ARBA" id="ARBA00007532"/>
    </source>
</evidence>
<evidence type="ECO:0000313" key="18">
    <source>
        <dbReference type="Proteomes" id="UP000323258"/>
    </source>
</evidence>
<evidence type="ECO:0000313" key="17">
    <source>
        <dbReference type="EMBL" id="TYR31434.1"/>
    </source>
</evidence>
<dbReference type="SUPFAM" id="SSF51905">
    <property type="entry name" value="FAD/NAD(P)-binding domain"/>
    <property type="match status" value="1"/>
</dbReference>
<dbReference type="InterPro" id="IPR012999">
    <property type="entry name" value="Pyr_OxRdtase_I_AS"/>
</dbReference>
<dbReference type="InterPro" id="IPR016156">
    <property type="entry name" value="FAD/NAD-linked_Rdtase_dimer_sf"/>
</dbReference>
<dbReference type="EC" id="1.8.1.4" evidence="2 14"/>
<comment type="miscellaneous">
    <text evidence="14">The active site is a redox-active disulfide bond.</text>
</comment>
<keyword evidence="9 14" id="KW-0676">Redox-active center</keyword>
<evidence type="ECO:0000256" key="8">
    <source>
        <dbReference type="ARBA" id="ARBA00023157"/>
    </source>
</evidence>
<dbReference type="PIRSF" id="PIRSF000350">
    <property type="entry name" value="Mercury_reductase_MerA"/>
    <property type="match status" value="1"/>
</dbReference>
<evidence type="ECO:0000256" key="2">
    <source>
        <dbReference type="ARBA" id="ARBA00012608"/>
    </source>
</evidence>
<feature type="binding site" evidence="12">
    <location>
        <begin position="321"/>
        <end position="324"/>
    </location>
    <ligand>
        <name>FAD</name>
        <dbReference type="ChEBI" id="CHEBI:57692"/>
    </ligand>
</feature>
<evidence type="ECO:0000256" key="4">
    <source>
        <dbReference type="ARBA" id="ARBA00022630"/>
    </source>
</evidence>
<evidence type="ECO:0000256" key="9">
    <source>
        <dbReference type="ARBA" id="ARBA00023284"/>
    </source>
</evidence>
<organism evidence="17 18">
    <name type="scientific">Neoaquamicrobium microcysteis</name>
    <dbReference type="NCBI Taxonomy" id="2682781"/>
    <lineage>
        <taxon>Bacteria</taxon>
        <taxon>Pseudomonadati</taxon>
        <taxon>Pseudomonadota</taxon>
        <taxon>Alphaproteobacteria</taxon>
        <taxon>Hyphomicrobiales</taxon>
        <taxon>Phyllobacteriaceae</taxon>
        <taxon>Neoaquamicrobium</taxon>
    </lineage>
</organism>
<evidence type="ECO:0000256" key="11">
    <source>
        <dbReference type="PIRSR" id="PIRSR000350-2"/>
    </source>
</evidence>
<dbReference type="InterPro" id="IPR006258">
    <property type="entry name" value="Lipoamide_DH"/>
</dbReference>
<dbReference type="Gene3D" id="3.30.390.30">
    <property type="match status" value="1"/>
</dbReference>
<evidence type="ECO:0000256" key="7">
    <source>
        <dbReference type="ARBA" id="ARBA00023027"/>
    </source>
</evidence>
<dbReference type="GO" id="GO:0006103">
    <property type="term" value="P:2-oxoglutarate metabolic process"/>
    <property type="evidence" value="ECO:0007669"/>
    <property type="project" value="TreeGrafter"/>
</dbReference>
<dbReference type="OrthoDB" id="9781772at2"/>
<dbReference type="InterPro" id="IPR036188">
    <property type="entry name" value="FAD/NAD-bd_sf"/>
</dbReference>
<keyword evidence="12" id="KW-0547">Nucleotide-binding</keyword>
<dbReference type="Pfam" id="PF02852">
    <property type="entry name" value="Pyr_redox_dim"/>
    <property type="match status" value="1"/>
</dbReference>
<feature type="binding site" evidence="12">
    <location>
        <position position="274"/>
    </location>
    <ligand>
        <name>NAD(+)</name>
        <dbReference type="ChEBI" id="CHEBI:57540"/>
    </ligand>
</feature>
<dbReference type="Pfam" id="PF07992">
    <property type="entry name" value="Pyr_redox_2"/>
    <property type="match status" value="1"/>
</dbReference>
<protein>
    <recommendedName>
        <fullName evidence="3 14">Dihydrolipoyl dehydrogenase</fullName>
        <ecNumber evidence="2 14">1.8.1.4</ecNumber>
    </recommendedName>
</protein>
<dbReference type="PROSITE" id="PS00076">
    <property type="entry name" value="PYRIDINE_REDOX_1"/>
    <property type="match status" value="1"/>
</dbReference>
<dbReference type="InterPro" id="IPR004099">
    <property type="entry name" value="Pyr_nucl-diS_OxRdtase_dimer"/>
</dbReference>
<reference evidence="17 18" key="1">
    <citation type="submission" date="2019-08" db="EMBL/GenBank/DDBJ databases">
        <authorList>
            <person name="Seo Y.L."/>
        </authorList>
    </citation>
    <scope>NUCLEOTIDE SEQUENCE [LARGE SCALE GENOMIC DNA]</scope>
    <source>
        <strain evidence="17 18">MaA-C15</strain>
    </source>
</reference>
<comment type="cofactor">
    <cofactor evidence="12 14">
        <name>FAD</name>
        <dbReference type="ChEBI" id="CHEBI:57692"/>
    </cofactor>
    <text evidence="12 14">Binds 1 FAD per subunit.</text>
</comment>
<feature type="active site" description="Proton acceptor" evidence="11">
    <location>
        <position position="447"/>
    </location>
</feature>
<dbReference type="FunFam" id="3.30.390.30:FF:000001">
    <property type="entry name" value="Dihydrolipoyl dehydrogenase"/>
    <property type="match status" value="1"/>
</dbReference>
<feature type="binding site" evidence="12">
    <location>
        <position position="50"/>
    </location>
    <ligand>
        <name>FAD</name>
        <dbReference type="ChEBI" id="CHEBI:57692"/>
    </ligand>
</feature>
<evidence type="ECO:0000256" key="6">
    <source>
        <dbReference type="ARBA" id="ARBA00023002"/>
    </source>
</evidence>
<comment type="catalytic activity">
    <reaction evidence="10 14">
        <text>N(6)-[(R)-dihydrolipoyl]-L-lysyl-[protein] + NAD(+) = N(6)-[(R)-lipoyl]-L-lysyl-[protein] + NADH + H(+)</text>
        <dbReference type="Rhea" id="RHEA:15045"/>
        <dbReference type="Rhea" id="RHEA-COMP:10474"/>
        <dbReference type="Rhea" id="RHEA-COMP:10475"/>
        <dbReference type="ChEBI" id="CHEBI:15378"/>
        <dbReference type="ChEBI" id="CHEBI:57540"/>
        <dbReference type="ChEBI" id="CHEBI:57945"/>
        <dbReference type="ChEBI" id="CHEBI:83099"/>
        <dbReference type="ChEBI" id="CHEBI:83100"/>
        <dbReference type="EC" id="1.8.1.4"/>
    </reaction>
</comment>
<dbReference type="Gene3D" id="3.50.50.60">
    <property type="entry name" value="FAD/NAD(P)-binding domain"/>
    <property type="match status" value="2"/>
</dbReference>
<keyword evidence="7 12" id="KW-0520">NAD</keyword>
<reference evidence="17 18" key="2">
    <citation type="submission" date="2019-09" db="EMBL/GenBank/DDBJ databases">
        <title>Mesorhizobium sp. MaA-C15 isolated from Microcystis aeruginosa.</title>
        <authorList>
            <person name="Jeong S.E."/>
            <person name="Jin H.M."/>
            <person name="Jeon C.O."/>
        </authorList>
    </citation>
    <scope>NUCLEOTIDE SEQUENCE [LARGE SCALE GENOMIC DNA]</scope>
    <source>
        <strain evidence="17 18">MaA-C15</strain>
    </source>
</reference>
<gene>
    <name evidence="17" type="ORF">FY036_14220</name>
</gene>